<dbReference type="EC" id="3.4.24.-" evidence="11"/>
<evidence type="ECO:0000256" key="11">
    <source>
        <dbReference type="RuleBase" id="RU362031"/>
    </source>
</evidence>
<dbReference type="InterPro" id="IPR008915">
    <property type="entry name" value="Peptidase_M50"/>
</dbReference>
<protein>
    <recommendedName>
        <fullName evidence="11">Zinc metalloprotease</fullName>
        <ecNumber evidence="11">3.4.24.-</ecNumber>
    </recommendedName>
</protein>
<dbReference type="InterPro" id="IPR036034">
    <property type="entry name" value="PDZ_sf"/>
</dbReference>
<dbReference type="PANTHER" id="PTHR42837:SF2">
    <property type="entry name" value="MEMBRANE METALLOPROTEASE ARASP2, CHLOROPLASTIC-RELATED"/>
    <property type="match status" value="1"/>
</dbReference>
<comment type="subcellular location">
    <subcellularLocation>
        <location evidence="2">Membrane</location>
        <topology evidence="2">Multi-pass membrane protein</topology>
    </subcellularLocation>
</comment>
<dbReference type="InterPro" id="IPR041489">
    <property type="entry name" value="PDZ_6"/>
</dbReference>
<evidence type="ECO:0000256" key="6">
    <source>
        <dbReference type="ARBA" id="ARBA00022801"/>
    </source>
</evidence>
<evidence type="ECO:0000256" key="5">
    <source>
        <dbReference type="ARBA" id="ARBA00022692"/>
    </source>
</evidence>
<gene>
    <name evidence="13" type="ORF">AVDCRST_MAG31-117</name>
</gene>
<keyword evidence="13" id="KW-0132">Cell division</keyword>
<keyword evidence="8 11" id="KW-1133">Transmembrane helix</keyword>
<reference evidence="13" key="1">
    <citation type="submission" date="2020-02" db="EMBL/GenBank/DDBJ databases">
        <authorList>
            <person name="Meier V. D."/>
        </authorList>
    </citation>
    <scope>NUCLEOTIDE SEQUENCE</scope>
    <source>
        <strain evidence="13">AVDCRST_MAG31</strain>
    </source>
</reference>
<keyword evidence="11" id="KW-0479">Metal-binding</keyword>
<dbReference type="CDD" id="cd23081">
    <property type="entry name" value="cpPDZ_EcRseP-like"/>
    <property type="match status" value="1"/>
</dbReference>
<evidence type="ECO:0000256" key="7">
    <source>
        <dbReference type="ARBA" id="ARBA00022833"/>
    </source>
</evidence>
<name>A0A6J4SI28_9SPHN</name>
<dbReference type="GO" id="GO:0046872">
    <property type="term" value="F:metal ion binding"/>
    <property type="evidence" value="ECO:0007669"/>
    <property type="project" value="UniProtKB-KW"/>
</dbReference>
<comment type="similarity">
    <text evidence="3 11">Belongs to the peptidase M50B family.</text>
</comment>
<evidence type="ECO:0000259" key="12">
    <source>
        <dbReference type="PROSITE" id="PS50106"/>
    </source>
</evidence>
<sequence length="377" mass="41135">MILDQPPLWLILLAFLAALGPLIFIHEFGHYIVARWFGVGAETFSIGFGREVAGWTDRRGTRWKVGWLPLGGYVRFAGDMDPASMGKNLDKLPPAERARAFHAKPVWQRFLIVLAGPLANFLLAIAIFAAFFATAGMPTTPSVAAQVVPGSAAERAGILAGDRIVTMNGRSVESFTDIANYTLLRPGEQVLIEVERQGRRLPLTARLDAAVEKDRFGQTYRIGRLGVGNPSPTYERVGPLQLIPAAAKATADTTRSMIDGLGQIITGRRPVSELHGPMKMAQIAGQMASLGFFQFVQLIALFSINLGFINLLPVPMLDGGHLALYTVEAVRRRPLGERAQEWIFRGGLAALMTLLLFTTLNDLGSFGLWQQLGRLMG</sequence>
<keyword evidence="7 11" id="KW-0862">Zinc</keyword>
<feature type="transmembrane region" description="Helical" evidence="11">
    <location>
        <begin position="342"/>
        <end position="360"/>
    </location>
</feature>
<dbReference type="Gene3D" id="2.30.42.10">
    <property type="match status" value="1"/>
</dbReference>
<feature type="transmembrane region" description="Helical" evidence="11">
    <location>
        <begin position="110"/>
        <end position="133"/>
    </location>
</feature>
<dbReference type="GO" id="GO:0006508">
    <property type="term" value="P:proteolysis"/>
    <property type="evidence" value="ECO:0007669"/>
    <property type="project" value="UniProtKB-KW"/>
</dbReference>
<dbReference type="PROSITE" id="PS50106">
    <property type="entry name" value="PDZ"/>
    <property type="match status" value="1"/>
</dbReference>
<dbReference type="Pfam" id="PF17820">
    <property type="entry name" value="PDZ_6"/>
    <property type="match status" value="1"/>
</dbReference>
<organism evidence="13">
    <name type="scientific">uncultured Sphingomonas sp</name>
    <dbReference type="NCBI Taxonomy" id="158754"/>
    <lineage>
        <taxon>Bacteria</taxon>
        <taxon>Pseudomonadati</taxon>
        <taxon>Pseudomonadota</taxon>
        <taxon>Alphaproteobacteria</taxon>
        <taxon>Sphingomonadales</taxon>
        <taxon>Sphingomonadaceae</taxon>
        <taxon>Sphingomonas</taxon>
        <taxon>environmental samples</taxon>
    </lineage>
</organism>
<comment type="cofactor">
    <cofactor evidence="1 11">
        <name>Zn(2+)</name>
        <dbReference type="ChEBI" id="CHEBI:29105"/>
    </cofactor>
</comment>
<evidence type="ECO:0000256" key="8">
    <source>
        <dbReference type="ARBA" id="ARBA00022989"/>
    </source>
</evidence>
<keyword evidence="4 13" id="KW-0645">Protease</keyword>
<dbReference type="GO" id="GO:0016020">
    <property type="term" value="C:membrane"/>
    <property type="evidence" value="ECO:0007669"/>
    <property type="project" value="UniProtKB-SubCell"/>
</dbReference>
<dbReference type="CDD" id="cd06163">
    <property type="entry name" value="S2P-M50_PDZ_RseP-like"/>
    <property type="match status" value="1"/>
</dbReference>
<keyword evidence="13" id="KW-0131">Cell cycle</keyword>
<dbReference type="GO" id="GO:0051301">
    <property type="term" value="P:cell division"/>
    <property type="evidence" value="ECO:0007669"/>
    <property type="project" value="UniProtKB-KW"/>
</dbReference>
<dbReference type="RefSeq" id="WP_294167323.1">
    <property type="nucleotide sequence ID" value="NZ_CADCWA010000008.1"/>
</dbReference>
<dbReference type="SUPFAM" id="SSF50156">
    <property type="entry name" value="PDZ domain-like"/>
    <property type="match status" value="1"/>
</dbReference>
<accession>A0A6J4SI28</accession>
<dbReference type="InterPro" id="IPR004387">
    <property type="entry name" value="Pept_M50_Zn"/>
</dbReference>
<evidence type="ECO:0000313" key="13">
    <source>
        <dbReference type="EMBL" id="CAA9496395.1"/>
    </source>
</evidence>
<dbReference type="AlphaFoldDB" id="A0A6J4SI28"/>
<dbReference type="SMART" id="SM00228">
    <property type="entry name" value="PDZ"/>
    <property type="match status" value="1"/>
</dbReference>
<dbReference type="NCBIfam" id="TIGR00054">
    <property type="entry name" value="RIP metalloprotease RseP"/>
    <property type="match status" value="1"/>
</dbReference>
<keyword evidence="9 11" id="KW-0482">Metalloprotease</keyword>
<feature type="transmembrane region" description="Helical" evidence="11">
    <location>
        <begin position="292"/>
        <end position="312"/>
    </location>
</feature>
<keyword evidence="6 11" id="KW-0378">Hydrolase</keyword>
<evidence type="ECO:0000256" key="3">
    <source>
        <dbReference type="ARBA" id="ARBA00007931"/>
    </source>
</evidence>
<dbReference type="GO" id="GO:0004222">
    <property type="term" value="F:metalloendopeptidase activity"/>
    <property type="evidence" value="ECO:0007669"/>
    <property type="project" value="InterPro"/>
</dbReference>
<evidence type="ECO:0000256" key="10">
    <source>
        <dbReference type="ARBA" id="ARBA00023136"/>
    </source>
</evidence>
<feature type="domain" description="PDZ" evidence="12">
    <location>
        <begin position="136"/>
        <end position="185"/>
    </location>
</feature>
<dbReference type="InterPro" id="IPR001478">
    <property type="entry name" value="PDZ"/>
</dbReference>
<dbReference type="PANTHER" id="PTHR42837">
    <property type="entry name" value="REGULATOR OF SIGMA-E PROTEASE RSEP"/>
    <property type="match status" value="1"/>
</dbReference>
<evidence type="ECO:0000256" key="2">
    <source>
        <dbReference type="ARBA" id="ARBA00004141"/>
    </source>
</evidence>
<dbReference type="Pfam" id="PF02163">
    <property type="entry name" value="Peptidase_M50"/>
    <property type="match status" value="1"/>
</dbReference>
<evidence type="ECO:0000256" key="1">
    <source>
        <dbReference type="ARBA" id="ARBA00001947"/>
    </source>
</evidence>
<keyword evidence="5 11" id="KW-0812">Transmembrane</keyword>
<dbReference type="EMBL" id="CADCWA010000008">
    <property type="protein sequence ID" value="CAA9496395.1"/>
    <property type="molecule type" value="Genomic_DNA"/>
</dbReference>
<keyword evidence="10 11" id="KW-0472">Membrane</keyword>
<evidence type="ECO:0000256" key="9">
    <source>
        <dbReference type="ARBA" id="ARBA00023049"/>
    </source>
</evidence>
<evidence type="ECO:0000256" key="4">
    <source>
        <dbReference type="ARBA" id="ARBA00022670"/>
    </source>
</evidence>
<proteinExistence type="inferred from homology"/>
<feature type="transmembrane region" description="Helical" evidence="11">
    <location>
        <begin position="6"/>
        <end position="25"/>
    </location>
</feature>